<feature type="domain" description="DUF7477" evidence="1">
    <location>
        <begin position="341"/>
        <end position="451"/>
    </location>
</feature>
<dbReference type="RefSeq" id="WP_331808989.1">
    <property type="nucleotide sequence ID" value="NZ_JAZHOU010000001.1"/>
</dbReference>
<proteinExistence type="predicted"/>
<keyword evidence="3" id="KW-1185">Reference proteome</keyword>
<comment type="caution">
    <text evidence="2">The sequence shown here is derived from an EMBL/GenBank/DDBJ whole genome shotgun (WGS) entry which is preliminary data.</text>
</comment>
<dbReference type="Pfam" id="PF24289">
    <property type="entry name" value="DUF7477"/>
    <property type="match status" value="1"/>
</dbReference>
<organism evidence="2 3">
    <name type="scientific">Winogradskyella poriferorum</name>
    <dbReference type="NCBI Taxonomy" id="307627"/>
    <lineage>
        <taxon>Bacteria</taxon>
        <taxon>Pseudomonadati</taxon>
        <taxon>Bacteroidota</taxon>
        <taxon>Flavobacteriia</taxon>
        <taxon>Flavobacteriales</taxon>
        <taxon>Flavobacteriaceae</taxon>
        <taxon>Winogradskyella</taxon>
    </lineage>
</organism>
<evidence type="ECO:0000313" key="3">
    <source>
        <dbReference type="Proteomes" id="UP001356704"/>
    </source>
</evidence>
<sequence>MKHFYFFIVLFIGCNFGFAQQKFYETSWKSNNITYTGLLIYNNDNDALMRVKYSVNNSNKVAEFKCYKIPFSDGDIKGYYWDGRNAKLVKGNGSSYNADNFYFIDKGGYYSKPMHIDDYGMNQSNKANYYNKVSYWKEIQPNRFTKSYVSSFFYSYENYYDKLLMLKLTNSSNPKNSPYNDSIYSLYNTDIYSLYNTNKKSSPNTTIQEDSDLGSISNYTIGSYKEKWIIRSKFPKTDINDLWNSGYDINSLTYSKNKWIIDFTKKKTYNSQKWSTNKEFPKENIGKGWEDGYTISSITYGNGVWAVNMSKGTGYYEQIWRTRKLYPKEEIDKAWQQGKQITQLSYHDGLWVLIMSKGTGLYAQSTVRAKELPREKIKKGWDEGKYITSFTYGDGNWIVVMSKGTKYSKQRWRTRSYFPKEEIEKGWKDGFEITALDYNESTNLWGLIMSKVKN</sequence>
<accession>A0ABU7W2M3</accession>
<evidence type="ECO:0000259" key="1">
    <source>
        <dbReference type="Pfam" id="PF24289"/>
    </source>
</evidence>
<protein>
    <recommendedName>
        <fullName evidence="1">DUF7477 domain-containing protein</fullName>
    </recommendedName>
</protein>
<dbReference type="InterPro" id="IPR055900">
    <property type="entry name" value="DUF7477"/>
</dbReference>
<name>A0ABU7W2M3_9FLAO</name>
<gene>
    <name evidence="2" type="ORF">V1468_04195</name>
</gene>
<dbReference type="Proteomes" id="UP001356704">
    <property type="component" value="Unassembled WGS sequence"/>
</dbReference>
<evidence type="ECO:0000313" key="2">
    <source>
        <dbReference type="EMBL" id="MEF3078197.1"/>
    </source>
</evidence>
<dbReference type="EMBL" id="JAZHOU010000001">
    <property type="protein sequence ID" value="MEF3078197.1"/>
    <property type="molecule type" value="Genomic_DNA"/>
</dbReference>
<reference evidence="2 3" key="1">
    <citation type="submission" date="2024-02" db="EMBL/GenBank/DDBJ databases">
        <title>Winogradskyella poriferorum JCM 12885.</title>
        <authorList>
            <person name="Zhang D.-F."/>
            <person name="Fu Z.-Y."/>
        </authorList>
    </citation>
    <scope>NUCLEOTIDE SEQUENCE [LARGE SCALE GENOMIC DNA]</scope>
    <source>
        <strain evidence="2 3">JCM 12885</strain>
    </source>
</reference>